<evidence type="ECO:0000313" key="1">
    <source>
        <dbReference type="EMBL" id="BDU73294.1"/>
    </source>
</evidence>
<dbReference type="Gene3D" id="2.90.10.10">
    <property type="entry name" value="Bulb-type lectin domain"/>
    <property type="match status" value="1"/>
</dbReference>
<dbReference type="KEGG" id="msil:METEAL_24680"/>
<dbReference type="InterPro" id="IPR036426">
    <property type="entry name" value="Bulb-type_lectin_dom_sf"/>
</dbReference>
<sequence>MNLLGLLVVLLGASTGARCAELEVLASGQSATYLSISLGSGKFEFNTHYAVDRGNSGLKLRRDLEFSTPLGLKLTRKGMNGDCELIMQEDGNLCIYQAGGHVWDARIQGEGCRLLMDNVSGEVYVKDKFGKVLWQALHNHTDDH</sequence>
<accession>A0AA48K8U2</accession>
<keyword evidence="2" id="KW-1185">Reference proteome</keyword>
<organism evidence="1 2">
    <name type="scientific">Mesoterricola silvestris</name>
    <dbReference type="NCBI Taxonomy" id="2927979"/>
    <lineage>
        <taxon>Bacteria</taxon>
        <taxon>Pseudomonadati</taxon>
        <taxon>Acidobacteriota</taxon>
        <taxon>Holophagae</taxon>
        <taxon>Holophagales</taxon>
        <taxon>Holophagaceae</taxon>
        <taxon>Mesoterricola</taxon>
    </lineage>
</organism>
<dbReference type="SUPFAM" id="SSF51110">
    <property type="entry name" value="alpha-D-mannose-specific plant lectins"/>
    <property type="match status" value="1"/>
</dbReference>
<gene>
    <name evidence="1" type="ORF">METEAL_24680</name>
</gene>
<protein>
    <recommendedName>
        <fullName evidence="3">Bulb-type lectin domain-containing protein</fullName>
    </recommendedName>
</protein>
<evidence type="ECO:0008006" key="3">
    <source>
        <dbReference type="Google" id="ProtNLM"/>
    </source>
</evidence>
<dbReference type="EMBL" id="AP027080">
    <property type="protein sequence ID" value="BDU73294.1"/>
    <property type="molecule type" value="Genomic_DNA"/>
</dbReference>
<dbReference type="AlphaFoldDB" id="A0AA48K8U2"/>
<name>A0AA48K8U2_9BACT</name>
<reference evidence="2" key="1">
    <citation type="journal article" date="2023" name="Int. J. Syst. Evol. Microbiol.">
        <title>Mesoterricola silvestris gen. nov., sp. nov., Mesoterricola sediminis sp. nov., Geothrix oryzae sp. nov., Geothrix edaphica sp. nov., Geothrix rubra sp. nov., and Geothrix limicola sp. nov., six novel members of Acidobacteriota isolated from soils.</title>
        <authorList>
            <person name="Itoh H."/>
            <person name="Sugisawa Y."/>
            <person name="Mise K."/>
            <person name="Xu Z."/>
            <person name="Kuniyasu M."/>
            <person name="Ushijima N."/>
            <person name="Kawano K."/>
            <person name="Kobayashi E."/>
            <person name="Shiratori Y."/>
            <person name="Masuda Y."/>
            <person name="Senoo K."/>
        </authorList>
    </citation>
    <scope>NUCLEOTIDE SEQUENCE [LARGE SCALE GENOMIC DNA]</scope>
    <source>
        <strain evidence="2">W79</strain>
    </source>
</reference>
<dbReference type="Proteomes" id="UP001238179">
    <property type="component" value="Chromosome"/>
</dbReference>
<evidence type="ECO:0000313" key="2">
    <source>
        <dbReference type="Proteomes" id="UP001238179"/>
    </source>
</evidence>
<proteinExistence type="predicted"/>